<evidence type="ECO:0000313" key="2">
    <source>
        <dbReference type="Proteomes" id="UP000600918"/>
    </source>
</evidence>
<organism evidence="1 2">
    <name type="scientific">Vespula pensylvanica</name>
    <name type="common">Western yellow jacket</name>
    <name type="synonym">Wasp</name>
    <dbReference type="NCBI Taxonomy" id="30213"/>
    <lineage>
        <taxon>Eukaryota</taxon>
        <taxon>Metazoa</taxon>
        <taxon>Ecdysozoa</taxon>
        <taxon>Arthropoda</taxon>
        <taxon>Hexapoda</taxon>
        <taxon>Insecta</taxon>
        <taxon>Pterygota</taxon>
        <taxon>Neoptera</taxon>
        <taxon>Endopterygota</taxon>
        <taxon>Hymenoptera</taxon>
        <taxon>Apocrita</taxon>
        <taxon>Aculeata</taxon>
        <taxon>Vespoidea</taxon>
        <taxon>Vespidae</taxon>
        <taxon>Vespinae</taxon>
        <taxon>Vespula</taxon>
    </lineage>
</organism>
<gene>
    <name evidence="1" type="ORF">H0235_016330</name>
</gene>
<protein>
    <submittedName>
        <fullName evidence="1">Uncharacterized protein</fullName>
    </submittedName>
</protein>
<proteinExistence type="predicted"/>
<reference evidence="1" key="1">
    <citation type="journal article" date="2020" name="G3 (Bethesda)">
        <title>High-Quality Assemblies for Three Invasive Social Wasps from the &lt;i&gt;Vespula&lt;/i&gt; Genus.</title>
        <authorList>
            <person name="Harrop T.W.R."/>
            <person name="Guhlin J."/>
            <person name="McLaughlin G.M."/>
            <person name="Permina E."/>
            <person name="Stockwell P."/>
            <person name="Gilligan J."/>
            <person name="Le Lec M.F."/>
            <person name="Gruber M.A.M."/>
            <person name="Quinn O."/>
            <person name="Lovegrove M."/>
            <person name="Duncan E.J."/>
            <person name="Remnant E.J."/>
            <person name="Van Eeckhoven J."/>
            <person name="Graham B."/>
            <person name="Knapp R.A."/>
            <person name="Langford K.W."/>
            <person name="Kronenberg Z."/>
            <person name="Press M.O."/>
            <person name="Eacker S.M."/>
            <person name="Wilson-Rankin E.E."/>
            <person name="Purcell J."/>
            <person name="Lester P.J."/>
            <person name="Dearden P.K."/>
        </authorList>
    </citation>
    <scope>NUCLEOTIDE SEQUENCE</scope>
    <source>
        <strain evidence="1">Volc-1</strain>
    </source>
</reference>
<name>A0A834K2U0_VESPE</name>
<evidence type="ECO:0000313" key="1">
    <source>
        <dbReference type="EMBL" id="KAF7398322.1"/>
    </source>
</evidence>
<dbReference type="EMBL" id="JACSDY010000019">
    <property type="protein sequence ID" value="KAF7398322.1"/>
    <property type="molecule type" value="Genomic_DNA"/>
</dbReference>
<sequence>MQMDLGNLENSLAKSNRALDPRMNLSQNVNPNGRVIMVKSEYQNGRVNGRMCTFLLDTSSDVSLSVSALTGATRQQIQRQFCVLSRSTCFRLSRLYSERSTYKVGAFLETSGSGKRGDNCNLAGQPNPGGLRGWANILSIFEDFLCGENQQTDSTLVDEDFAIGSKTSKYERFCRKVDEVLSVSTLELEILDEKRLSKTRLGNIGNLVESNRTLGAGMNADRNENAVNFLENSTNRLGYTVKPNNYDRKKSLREFLAHFNFVMKTNY</sequence>
<dbReference type="AlphaFoldDB" id="A0A834K2U0"/>
<accession>A0A834K2U0</accession>
<comment type="caution">
    <text evidence="1">The sequence shown here is derived from an EMBL/GenBank/DDBJ whole genome shotgun (WGS) entry which is preliminary data.</text>
</comment>
<keyword evidence="2" id="KW-1185">Reference proteome</keyword>
<dbReference type="Proteomes" id="UP000600918">
    <property type="component" value="Unassembled WGS sequence"/>
</dbReference>